<feature type="binding site" evidence="6">
    <location>
        <position position="207"/>
    </location>
    <ligand>
        <name>S-adenosyl-L-methionine</name>
        <dbReference type="ChEBI" id="CHEBI:59789"/>
    </ligand>
</feature>
<reference evidence="7 8" key="1">
    <citation type="submission" date="2016-11" db="EMBL/GenBank/DDBJ databases">
        <authorList>
            <person name="Jaros S."/>
            <person name="Januszkiewicz K."/>
            <person name="Wedrychowicz H."/>
        </authorList>
    </citation>
    <scope>NUCLEOTIDE SEQUENCE [LARGE SCALE GENOMIC DNA]</scope>
    <source>
        <strain evidence="7 8">DSM 2631</strain>
    </source>
</reference>
<comment type="catalytic activity">
    <reaction evidence="6">
        <text>L-lysyl-[protein] + 3 S-adenosyl-L-methionine = N(6),N(6),N(6)-trimethyl-L-lysyl-[protein] + 3 S-adenosyl-L-homocysteine + 3 H(+)</text>
        <dbReference type="Rhea" id="RHEA:54192"/>
        <dbReference type="Rhea" id="RHEA-COMP:9752"/>
        <dbReference type="Rhea" id="RHEA-COMP:13826"/>
        <dbReference type="ChEBI" id="CHEBI:15378"/>
        <dbReference type="ChEBI" id="CHEBI:29969"/>
        <dbReference type="ChEBI" id="CHEBI:57856"/>
        <dbReference type="ChEBI" id="CHEBI:59789"/>
        <dbReference type="ChEBI" id="CHEBI:61961"/>
    </reaction>
</comment>
<dbReference type="GO" id="GO:0005737">
    <property type="term" value="C:cytoplasm"/>
    <property type="evidence" value="ECO:0007669"/>
    <property type="project" value="UniProtKB-SubCell"/>
</dbReference>
<keyword evidence="8" id="KW-1185">Reference proteome</keyword>
<dbReference type="EC" id="2.1.1.-" evidence="6"/>
<keyword evidence="4 6" id="KW-0808">Transferase</keyword>
<evidence type="ECO:0000256" key="4">
    <source>
        <dbReference type="ARBA" id="ARBA00022679"/>
    </source>
</evidence>
<keyword evidence="7" id="KW-0689">Ribosomal protein</keyword>
<evidence type="ECO:0000313" key="8">
    <source>
        <dbReference type="Proteomes" id="UP000184035"/>
    </source>
</evidence>
<keyword evidence="5 6" id="KW-0949">S-adenosyl-L-methionine</keyword>
<evidence type="ECO:0000256" key="1">
    <source>
        <dbReference type="ARBA" id="ARBA00009741"/>
    </source>
</evidence>
<gene>
    <name evidence="6" type="primary">prmA</name>
    <name evidence="7" type="ORF">SAMN05443638_1303</name>
</gene>
<dbReference type="NCBIfam" id="TIGR00406">
    <property type="entry name" value="prmA"/>
    <property type="match status" value="1"/>
</dbReference>
<dbReference type="RefSeq" id="WP_072897349.1">
    <property type="nucleotide sequence ID" value="NZ_FQVM01000030.1"/>
</dbReference>
<dbReference type="EMBL" id="FQVM01000030">
    <property type="protein sequence ID" value="SHF07213.1"/>
    <property type="molecule type" value="Genomic_DNA"/>
</dbReference>
<dbReference type="PANTHER" id="PTHR43648:SF1">
    <property type="entry name" value="ELECTRON TRANSFER FLAVOPROTEIN BETA SUBUNIT LYSINE METHYLTRANSFERASE"/>
    <property type="match status" value="1"/>
</dbReference>
<feature type="binding site" evidence="6">
    <location>
        <position position="164"/>
    </location>
    <ligand>
        <name>S-adenosyl-L-methionine</name>
        <dbReference type="ChEBI" id="CHEBI:59789"/>
    </ligand>
</feature>
<comment type="subcellular location">
    <subcellularLocation>
        <location evidence="6">Cytoplasm</location>
    </subcellularLocation>
</comment>
<sequence length="313" mass="34538">MQGTWIEVRVITKSEALEPISGIFYGLDCKGVAIEDPHDILDREQGPLTWDFADINILEYKGKAAVVKGYFSEEDNIDDIVAFIKDKVKELKDSNIDVGEGEVIVTEMKEEDWANNWKKYYKPTKIGNKIVIKPIWEEYDLKNDELLIELDPGMAFGTGTHETTRMCVEALEKYVKADTTVFDVGTGSGILALVASKLGAKKVIGVDLDPVAVDSAKVNLGFNKASNIEILEGNLLDVVDGKADIVVANIIAEIICVLVDDVKKALNQGGLFITSGIIHEKRQMVIDKLEASGFEVMEVNKDGEWNCIVAKVK</sequence>
<dbReference type="InterPro" id="IPR004498">
    <property type="entry name" value="Ribosomal_PrmA_MeTrfase"/>
</dbReference>
<dbReference type="GO" id="GO:0016279">
    <property type="term" value="F:protein-lysine N-methyltransferase activity"/>
    <property type="evidence" value="ECO:0007669"/>
    <property type="project" value="RHEA"/>
</dbReference>
<dbReference type="Proteomes" id="UP000184035">
    <property type="component" value="Unassembled WGS sequence"/>
</dbReference>
<dbReference type="HAMAP" id="MF_00735">
    <property type="entry name" value="Methyltr_PrmA"/>
    <property type="match status" value="1"/>
</dbReference>
<dbReference type="STRING" id="1533.SAMN05443638_1303"/>
<comment type="function">
    <text evidence="6">Methylates ribosomal protein L11.</text>
</comment>
<dbReference type="OrthoDB" id="9785995at2"/>
<evidence type="ECO:0000256" key="2">
    <source>
        <dbReference type="ARBA" id="ARBA00022490"/>
    </source>
</evidence>
<dbReference type="AlphaFoldDB" id="A0A1M4YNI3"/>
<dbReference type="PIRSF" id="PIRSF000401">
    <property type="entry name" value="RPL11_MTase"/>
    <property type="match status" value="1"/>
</dbReference>
<evidence type="ECO:0000256" key="5">
    <source>
        <dbReference type="ARBA" id="ARBA00022691"/>
    </source>
</evidence>
<dbReference type="CDD" id="cd02440">
    <property type="entry name" value="AdoMet_MTases"/>
    <property type="match status" value="1"/>
</dbReference>
<comment type="similarity">
    <text evidence="1 6">Belongs to the methyltransferase superfamily. PrmA family.</text>
</comment>
<dbReference type="GO" id="GO:0005840">
    <property type="term" value="C:ribosome"/>
    <property type="evidence" value="ECO:0007669"/>
    <property type="project" value="UniProtKB-KW"/>
</dbReference>
<feature type="binding site" evidence="6">
    <location>
        <position position="249"/>
    </location>
    <ligand>
        <name>S-adenosyl-L-methionine</name>
        <dbReference type="ChEBI" id="CHEBI:59789"/>
    </ligand>
</feature>
<evidence type="ECO:0000256" key="6">
    <source>
        <dbReference type="HAMAP-Rule" id="MF_00735"/>
    </source>
</evidence>
<keyword evidence="2 6" id="KW-0963">Cytoplasm</keyword>
<evidence type="ECO:0000256" key="3">
    <source>
        <dbReference type="ARBA" id="ARBA00022603"/>
    </source>
</evidence>
<dbReference type="GO" id="GO:0032259">
    <property type="term" value="P:methylation"/>
    <property type="evidence" value="ECO:0007669"/>
    <property type="project" value="UniProtKB-KW"/>
</dbReference>
<name>A0A1M4YNI3_9CLOT</name>
<dbReference type="PANTHER" id="PTHR43648">
    <property type="entry name" value="ELECTRON TRANSFER FLAVOPROTEIN BETA SUBUNIT LYSINE METHYLTRANSFERASE"/>
    <property type="match status" value="1"/>
</dbReference>
<dbReference type="Gene3D" id="3.40.50.150">
    <property type="entry name" value="Vaccinia Virus protein VP39"/>
    <property type="match status" value="1"/>
</dbReference>
<dbReference type="InterPro" id="IPR050078">
    <property type="entry name" value="Ribosomal_L11_MeTrfase_PrmA"/>
</dbReference>
<protein>
    <recommendedName>
        <fullName evidence="6">Ribosomal protein L11 methyltransferase</fullName>
        <shortName evidence="6">L11 Mtase</shortName>
        <ecNumber evidence="6">2.1.1.-</ecNumber>
    </recommendedName>
</protein>
<proteinExistence type="inferred from homology"/>
<accession>A0A1M4YNI3</accession>
<feature type="binding site" evidence="6">
    <location>
        <position position="185"/>
    </location>
    <ligand>
        <name>S-adenosyl-L-methionine</name>
        <dbReference type="ChEBI" id="CHEBI:59789"/>
    </ligand>
</feature>
<dbReference type="InterPro" id="IPR029063">
    <property type="entry name" value="SAM-dependent_MTases_sf"/>
</dbReference>
<dbReference type="Pfam" id="PF06325">
    <property type="entry name" value="PrmA"/>
    <property type="match status" value="1"/>
</dbReference>
<keyword evidence="3 6" id="KW-0489">Methyltransferase</keyword>
<dbReference type="SUPFAM" id="SSF53335">
    <property type="entry name" value="S-adenosyl-L-methionine-dependent methyltransferases"/>
    <property type="match status" value="1"/>
</dbReference>
<organism evidence="7 8">
    <name type="scientific">Clostridium fallax</name>
    <dbReference type="NCBI Taxonomy" id="1533"/>
    <lineage>
        <taxon>Bacteria</taxon>
        <taxon>Bacillati</taxon>
        <taxon>Bacillota</taxon>
        <taxon>Clostridia</taxon>
        <taxon>Eubacteriales</taxon>
        <taxon>Clostridiaceae</taxon>
        <taxon>Clostridium</taxon>
    </lineage>
</organism>
<evidence type="ECO:0000313" key="7">
    <source>
        <dbReference type="EMBL" id="SHF07213.1"/>
    </source>
</evidence>
<keyword evidence="7" id="KW-0687">Ribonucleoprotein</keyword>